<dbReference type="InterPro" id="IPR036305">
    <property type="entry name" value="RGS_sf"/>
</dbReference>
<dbReference type="PANTHER" id="PTHR24355">
    <property type="entry name" value="G PROTEIN-COUPLED RECEPTOR KINASE/RIBOSOMAL PROTEIN S6 KINASE"/>
    <property type="match status" value="1"/>
</dbReference>
<keyword evidence="3" id="KW-0547">Nucleotide-binding</keyword>
<dbReference type="InterPro" id="IPR016137">
    <property type="entry name" value="RGS"/>
</dbReference>
<evidence type="ECO:0000313" key="8">
    <source>
        <dbReference type="Proteomes" id="UP001566132"/>
    </source>
</evidence>
<dbReference type="AlphaFoldDB" id="A0ABD1E2X8"/>
<dbReference type="PANTHER" id="PTHR24355:SF18">
    <property type="entry name" value="G PROTEIN-COUPLED RECEPTOR KINASE"/>
    <property type="match status" value="1"/>
</dbReference>
<feature type="domain" description="RGS" evidence="6">
    <location>
        <begin position="48"/>
        <end position="82"/>
    </location>
</feature>
<organism evidence="7 8">
    <name type="scientific">Hypothenemus hampei</name>
    <name type="common">Coffee berry borer</name>
    <dbReference type="NCBI Taxonomy" id="57062"/>
    <lineage>
        <taxon>Eukaryota</taxon>
        <taxon>Metazoa</taxon>
        <taxon>Ecdysozoa</taxon>
        <taxon>Arthropoda</taxon>
        <taxon>Hexapoda</taxon>
        <taxon>Insecta</taxon>
        <taxon>Pterygota</taxon>
        <taxon>Neoptera</taxon>
        <taxon>Endopterygota</taxon>
        <taxon>Coleoptera</taxon>
        <taxon>Polyphaga</taxon>
        <taxon>Cucujiformia</taxon>
        <taxon>Curculionidae</taxon>
        <taxon>Scolytinae</taxon>
        <taxon>Hypothenemus</taxon>
    </lineage>
</organism>
<gene>
    <name evidence="7" type="ORF">ABEB36_014738</name>
</gene>
<evidence type="ECO:0000256" key="5">
    <source>
        <dbReference type="ARBA" id="ARBA00022840"/>
    </source>
</evidence>
<keyword evidence="5" id="KW-0067">ATP-binding</keyword>
<evidence type="ECO:0000256" key="4">
    <source>
        <dbReference type="ARBA" id="ARBA00022777"/>
    </source>
</evidence>
<evidence type="ECO:0000256" key="1">
    <source>
        <dbReference type="ARBA" id="ARBA00022527"/>
    </source>
</evidence>
<protein>
    <recommendedName>
        <fullName evidence="6">RGS domain-containing protein</fullName>
    </recommendedName>
</protein>
<dbReference type="PROSITE" id="PS50132">
    <property type="entry name" value="RGS"/>
    <property type="match status" value="1"/>
</dbReference>
<keyword evidence="1" id="KW-0723">Serine/threonine-protein kinase</keyword>
<evidence type="ECO:0000256" key="2">
    <source>
        <dbReference type="ARBA" id="ARBA00022679"/>
    </source>
</evidence>
<keyword evidence="2" id="KW-0808">Transferase</keyword>
<proteinExistence type="predicted"/>
<evidence type="ECO:0000313" key="7">
    <source>
        <dbReference type="EMBL" id="KAL1488954.1"/>
    </source>
</evidence>
<accession>A0ABD1E2X8</accession>
<comment type="caution">
    <text evidence="7">The sequence shown here is derived from an EMBL/GenBank/DDBJ whole genome shotgun (WGS) entry which is preliminary data.</text>
</comment>
<sequence length="90" mass="10438">MADLEAVLADVSYLMAMEKSKCTPAARASKKSVRSVMHKYLEKKNEVSFDKIFHQTLGYLLFKEFCESLEPPLLQIGFYEQVSHRHTRKI</sequence>
<evidence type="ECO:0000256" key="3">
    <source>
        <dbReference type="ARBA" id="ARBA00022741"/>
    </source>
</evidence>
<evidence type="ECO:0000259" key="6">
    <source>
        <dbReference type="PROSITE" id="PS50132"/>
    </source>
</evidence>
<name>A0ABD1E2X8_HYPHA</name>
<dbReference type="Gene3D" id="1.10.287.1270">
    <property type="match status" value="1"/>
</dbReference>
<dbReference type="GO" id="GO:0004674">
    <property type="term" value="F:protein serine/threonine kinase activity"/>
    <property type="evidence" value="ECO:0007669"/>
    <property type="project" value="UniProtKB-KW"/>
</dbReference>
<dbReference type="EMBL" id="JBDJPC010000013">
    <property type="protein sequence ID" value="KAL1488954.1"/>
    <property type="molecule type" value="Genomic_DNA"/>
</dbReference>
<dbReference type="Proteomes" id="UP001566132">
    <property type="component" value="Unassembled WGS sequence"/>
</dbReference>
<keyword evidence="4" id="KW-0418">Kinase</keyword>
<dbReference type="SUPFAM" id="SSF48097">
    <property type="entry name" value="Regulator of G-protein signaling, RGS"/>
    <property type="match status" value="1"/>
</dbReference>
<keyword evidence="8" id="KW-1185">Reference proteome</keyword>
<reference evidence="7 8" key="1">
    <citation type="submission" date="2024-05" db="EMBL/GenBank/DDBJ databases">
        <title>Genetic variation in Jamaican populations of the coffee berry borer (Hypothenemus hampei).</title>
        <authorList>
            <person name="Errbii M."/>
            <person name="Myrie A."/>
        </authorList>
    </citation>
    <scope>NUCLEOTIDE SEQUENCE [LARGE SCALE GENOMIC DNA]</scope>
    <source>
        <strain evidence="7">JA-Hopewell-2020-01-JO</strain>
        <tissue evidence="7">Whole body</tissue>
    </source>
</reference>
<dbReference type="GO" id="GO:0005524">
    <property type="term" value="F:ATP binding"/>
    <property type="evidence" value="ECO:0007669"/>
    <property type="project" value="UniProtKB-KW"/>
</dbReference>